<dbReference type="AlphaFoldDB" id="A0A1I3Z8A3"/>
<sequence>MKVKQWVLNAIIGSLYIVITFAIAPLGFGAIQLRLSEMLNHLVVFNKKYAYGLGVGVILANVLLSPFGIIDWILGGGHTVVSLIVYMLLTRKMTSIKKKMIVNTVIFSVFSFIIAFLLIISGATEEAFWITYLTLFISQFITMAIGIPVMLFLNSKIDFNAQMEK</sequence>
<evidence type="ECO:0000313" key="3">
    <source>
        <dbReference type="Proteomes" id="UP000199589"/>
    </source>
</evidence>
<dbReference type="RefSeq" id="WP_072694010.1">
    <property type="nucleotide sequence ID" value="NZ_FOSJ01000030.1"/>
</dbReference>
<keyword evidence="1" id="KW-0812">Transmembrane</keyword>
<accession>A0A1I3Z8A3</accession>
<dbReference type="PANTHER" id="PTHR40044">
    <property type="entry name" value="INTEGRAL MEMBRANE PROTEIN-RELATED"/>
    <property type="match status" value="1"/>
</dbReference>
<keyword evidence="1" id="KW-1133">Transmembrane helix</keyword>
<reference evidence="3" key="1">
    <citation type="submission" date="2016-10" db="EMBL/GenBank/DDBJ databases">
        <authorList>
            <person name="Varghese N."/>
            <person name="Submissions S."/>
        </authorList>
    </citation>
    <scope>NUCLEOTIDE SEQUENCE [LARGE SCALE GENOMIC DNA]</scope>
    <source>
        <strain evidence="3">DSM 16108</strain>
    </source>
</reference>
<gene>
    <name evidence="2" type="ORF">SAMN04488569_103027</name>
</gene>
<dbReference type="PANTHER" id="PTHR40044:SF1">
    <property type="entry name" value="INTEGRAL MEMBRANE PROTEIN"/>
    <property type="match status" value="1"/>
</dbReference>
<evidence type="ECO:0000256" key="1">
    <source>
        <dbReference type="SAM" id="Phobius"/>
    </source>
</evidence>
<keyword evidence="3" id="KW-1185">Reference proteome</keyword>
<dbReference type="Proteomes" id="UP000199589">
    <property type="component" value="Unassembled WGS sequence"/>
</dbReference>
<dbReference type="Pfam" id="PF06177">
    <property type="entry name" value="QueT"/>
    <property type="match status" value="1"/>
</dbReference>
<feature type="transmembrane region" description="Helical" evidence="1">
    <location>
        <begin position="129"/>
        <end position="153"/>
    </location>
</feature>
<feature type="transmembrane region" description="Helical" evidence="1">
    <location>
        <begin position="72"/>
        <end position="89"/>
    </location>
</feature>
<organism evidence="2 3">
    <name type="scientific">Marinilactibacillus piezotolerans</name>
    <dbReference type="NCBI Taxonomy" id="258723"/>
    <lineage>
        <taxon>Bacteria</taxon>
        <taxon>Bacillati</taxon>
        <taxon>Bacillota</taxon>
        <taxon>Bacilli</taxon>
        <taxon>Lactobacillales</taxon>
        <taxon>Carnobacteriaceae</taxon>
        <taxon>Marinilactibacillus</taxon>
    </lineage>
</organism>
<name>A0A1I3Z8A3_9LACT</name>
<proteinExistence type="predicted"/>
<dbReference type="InterPro" id="IPR010387">
    <property type="entry name" value="QueT"/>
</dbReference>
<dbReference type="PIRSF" id="PIRSF031501">
    <property type="entry name" value="QueT"/>
    <property type="match status" value="1"/>
</dbReference>
<keyword evidence="1" id="KW-0472">Membrane</keyword>
<protein>
    <submittedName>
        <fullName evidence="2">Uncharacterized membrane protein</fullName>
    </submittedName>
</protein>
<evidence type="ECO:0000313" key="2">
    <source>
        <dbReference type="EMBL" id="SFK40305.1"/>
    </source>
</evidence>
<dbReference type="EMBL" id="FOSJ01000030">
    <property type="protein sequence ID" value="SFK40305.1"/>
    <property type="molecule type" value="Genomic_DNA"/>
</dbReference>
<feature type="transmembrane region" description="Helical" evidence="1">
    <location>
        <begin position="6"/>
        <end position="28"/>
    </location>
</feature>
<feature type="transmembrane region" description="Helical" evidence="1">
    <location>
        <begin position="101"/>
        <end position="123"/>
    </location>
</feature>